<protein>
    <recommendedName>
        <fullName evidence="4">Uncharacterized AAA domain-containing protein ycf46</fullName>
    </recommendedName>
</protein>
<evidence type="ECO:0000313" key="7">
    <source>
        <dbReference type="Proteomes" id="UP001500547"/>
    </source>
</evidence>
<gene>
    <name evidence="6" type="ORF">GCM10025770_36640</name>
</gene>
<organism evidence="6 7">
    <name type="scientific">Viridibacterium curvum</name>
    <dbReference type="NCBI Taxonomy" id="1101404"/>
    <lineage>
        <taxon>Bacteria</taxon>
        <taxon>Pseudomonadati</taxon>
        <taxon>Pseudomonadota</taxon>
        <taxon>Betaproteobacteria</taxon>
        <taxon>Rhodocyclales</taxon>
        <taxon>Rhodocyclaceae</taxon>
        <taxon>Viridibacterium</taxon>
    </lineage>
</organism>
<dbReference type="InterPro" id="IPR041569">
    <property type="entry name" value="AAA_lid_3"/>
</dbReference>
<dbReference type="EMBL" id="BAABLD010000017">
    <property type="protein sequence ID" value="GAA5171657.1"/>
    <property type="molecule type" value="Genomic_DNA"/>
</dbReference>
<evidence type="ECO:0000256" key="3">
    <source>
        <dbReference type="ARBA" id="ARBA00038088"/>
    </source>
</evidence>
<dbReference type="PANTHER" id="PTHR42960">
    <property type="entry name" value="YCF46 PROTEIN"/>
    <property type="match status" value="1"/>
</dbReference>
<sequence>MTDLESLRTALSARFPIVCIETHEEPRALSLIRKIADEGNQACHEWSVADGLSHRNFRYSGVKQADWMPTVEGWQGRQQAEDPGQVREFEDTTELQAALHFIDKEGPAGIYVLLDIHPFLEQAAVQRLLREIAFAHPEKHRALVLIGPRITLPPEIARHALFHTLTLPDAKRVRDIFREEIELYAKSRDGRKVDGEQQVANRLVQQLLGLCEEDVRRLLRLSIRDDGSITEADVARVVKVKREMFSDSALEIEFREIAPDAVAGLPNLKRWLALRAKAFGNPQPGLPSPRGVLLLGVQGGGKSLAARTIASSWKVPLARLDIGSLYDKFHGETERNLRNALQAAEALAPCVLWIDEIEKGMAQGSSDTDGGVGRRVLATLLTWMAERDKPVFIAATANDIRALPAELLRKGRFDEIFFVDLPDAAVRADIFAIHLKSRAFDPASFDLTTLASACEGFTGAEIEQAVISACFEAQAGGAMSSELILAELGKTRPLSVVMSEQVGQLRTWASERAVMA</sequence>
<keyword evidence="1" id="KW-0547">Nucleotide-binding</keyword>
<evidence type="ECO:0000259" key="5">
    <source>
        <dbReference type="SMART" id="SM00382"/>
    </source>
</evidence>
<name>A0ABP9R4S2_9RHOO</name>
<dbReference type="Proteomes" id="UP001500547">
    <property type="component" value="Unassembled WGS sequence"/>
</dbReference>
<evidence type="ECO:0000256" key="4">
    <source>
        <dbReference type="ARBA" id="ARBA00040480"/>
    </source>
</evidence>
<comment type="caution">
    <text evidence="6">The sequence shown here is derived from an EMBL/GenBank/DDBJ whole genome shotgun (WGS) entry which is preliminary data.</text>
</comment>
<dbReference type="Pfam" id="PF00004">
    <property type="entry name" value="AAA"/>
    <property type="match status" value="1"/>
</dbReference>
<dbReference type="Gene3D" id="1.10.8.60">
    <property type="match status" value="1"/>
</dbReference>
<evidence type="ECO:0000256" key="1">
    <source>
        <dbReference type="ARBA" id="ARBA00022741"/>
    </source>
</evidence>
<dbReference type="InterPro" id="IPR052381">
    <property type="entry name" value="AAA_domain_protein"/>
</dbReference>
<feature type="domain" description="AAA+ ATPase" evidence="5">
    <location>
        <begin position="288"/>
        <end position="423"/>
    </location>
</feature>
<dbReference type="SMART" id="SM00382">
    <property type="entry name" value="AAA"/>
    <property type="match status" value="1"/>
</dbReference>
<dbReference type="InterPro" id="IPR027417">
    <property type="entry name" value="P-loop_NTPase"/>
</dbReference>
<keyword evidence="7" id="KW-1185">Reference proteome</keyword>
<dbReference type="InterPro" id="IPR003959">
    <property type="entry name" value="ATPase_AAA_core"/>
</dbReference>
<keyword evidence="2" id="KW-0067">ATP-binding</keyword>
<accession>A0ABP9R4S2</accession>
<dbReference type="RefSeq" id="WP_345534560.1">
    <property type="nucleotide sequence ID" value="NZ_BAABLD010000017.1"/>
</dbReference>
<dbReference type="InterPro" id="IPR003593">
    <property type="entry name" value="AAA+_ATPase"/>
</dbReference>
<dbReference type="SUPFAM" id="SSF52540">
    <property type="entry name" value="P-loop containing nucleoside triphosphate hydrolases"/>
    <property type="match status" value="1"/>
</dbReference>
<dbReference type="Pfam" id="PF17862">
    <property type="entry name" value="AAA_lid_3"/>
    <property type="match status" value="1"/>
</dbReference>
<reference evidence="7" key="1">
    <citation type="journal article" date="2019" name="Int. J. Syst. Evol. Microbiol.">
        <title>The Global Catalogue of Microorganisms (GCM) 10K type strain sequencing project: providing services to taxonomists for standard genome sequencing and annotation.</title>
        <authorList>
            <consortium name="The Broad Institute Genomics Platform"/>
            <consortium name="The Broad Institute Genome Sequencing Center for Infectious Disease"/>
            <person name="Wu L."/>
            <person name="Ma J."/>
        </authorList>
    </citation>
    <scope>NUCLEOTIDE SEQUENCE [LARGE SCALE GENOMIC DNA]</scope>
    <source>
        <strain evidence="7">JCM 18715</strain>
    </source>
</reference>
<evidence type="ECO:0000313" key="6">
    <source>
        <dbReference type="EMBL" id="GAA5171657.1"/>
    </source>
</evidence>
<dbReference type="Gene3D" id="3.40.50.300">
    <property type="entry name" value="P-loop containing nucleotide triphosphate hydrolases"/>
    <property type="match status" value="1"/>
</dbReference>
<proteinExistence type="inferred from homology"/>
<evidence type="ECO:0000256" key="2">
    <source>
        <dbReference type="ARBA" id="ARBA00022840"/>
    </source>
</evidence>
<dbReference type="PANTHER" id="PTHR42960:SF1">
    <property type="entry name" value="YCF46 PROTEIN"/>
    <property type="match status" value="1"/>
</dbReference>
<comment type="similarity">
    <text evidence="3">Belongs to the AAA ATPase family. Highly divergent.</text>
</comment>